<dbReference type="Pfam" id="PF22244">
    <property type="entry name" value="GCE_fung"/>
    <property type="match status" value="1"/>
</dbReference>
<feature type="domain" description="4-O-methyl-glucuronoyl methylesterase-like" evidence="5">
    <location>
        <begin position="177"/>
        <end position="352"/>
    </location>
</feature>
<dbReference type="SUPFAM" id="SSF53474">
    <property type="entry name" value="alpha/beta-Hydrolases"/>
    <property type="match status" value="1"/>
</dbReference>
<gene>
    <name evidence="6" type="ORF">SAMN04488514_1062</name>
</gene>
<dbReference type="Gene3D" id="3.40.50.1820">
    <property type="entry name" value="alpha/beta hydrolase"/>
    <property type="match status" value="1"/>
</dbReference>
<evidence type="ECO:0000256" key="3">
    <source>
        <dbReference type="ARBA" id="ARBA00022801"/>
    </source>
</evidence>
<keyword evidence="7" id="KW-1185">Reference proteome</keyword>
<evidence type="ECO:0000259" key="5">
    <source>
        <dbReference type="Pfam" id="PF22244"/>
    </source>
</evidence>
<dbReference type="AlphaFoldDB" id="A0A1G9R6Q6"/>
<proteinExistence type="predicted"/>
<sequence length="427" mass="48123">MNKFLLLAIAVFVSSNGAAQTYDGKFLEANYDESKVPEYELPHVLSSFDGKIIKTVEDWENFRRPEIVEFFAQNMYGEVPIPLNPIKKSFKLISEDHTIFDGLCTRKDVQITFENKSGKVTMPLVLFVPTNSKEKVPVILLANGSDIKRKALKLNNSQSYGITENGIPLHQLMSRGIGVATVDYQAFGIDNGNKDGKVSGGISNLYFKEGQDFTKENEWGMIAIWAYALRAGMDYLETDNDVEESEVATLGCSIGGKVALWAAVTDTRFGMTLLATAGHGGDAIWRREYGETLQNMCEYLPTWICRNANKYAKNVHALPVDQHSLLATMAPRPFYISNAQHDLWADQKGQWIGTYNSAPAYQLYDKDVAFTSENQPEINQPIIKSTIGYHVRSGGHGLELFDWEQYMKFIEYHFLNIEPRSVEEVYN</sequence>
<feature type="chain" id="PRO_5011718912" description="4-O-methyl-glucuronoyl methylesterase-like domain-containing protein" evidence="4">
    <location>
        <begin position="20"/>
        <end position="427"/>
    </location>
</feature>
<organism evidence="6 7">
    <name type="scientific">Kriegella aquimaris</name>
    <dbReference type="NCBI Taxonomy" id="192904"/>
    <lineage>
        <taxon>Bacteria</taxon>
        <taxon>Pseudomonadati</taxon>
        <taxon>Bacteroidota</taxon>
        <taxon>Flavobacteriia</taxon>
        <taxon>Flavobacteriales</taxon>
        <taxon>Flavobacteriaceae</taxon>
        <taxon>Kriegella</taxon>
    </lineage>
</organism>
<dbReference type="STRING" id="192904.SAMN04488514_1062"/>
<evidence type="ECO:0000313" key="7">
    <source>
        <dbReference type="Proteomes" id="UP000199440"/>
    </source>
</evidence>
<keyword evidence="1" id="KW-0719">Serine esterase</keyword>
<accession>A0A1G9R6Q6</accession>
<keyword evidence="3" id="KW-0378">Hydrolase</keyword>
<evidence type="ECO:0000256" key="4">
    <source>
        <dbReference type="SAM" id="SignalP"/>
    </source>
</evidence>
<dbReference type="GO" id="GO:0052689">
    <property type="term" value="F:carboxylic ester hydrolase activity"/>
    <property type="evidence" value="ECO:0007669"/>
    <property type="project" value="UniProtKB-KW"/>
</dbReference>
<dbReference type="Proteomes" id="UP000199440">
    <property type="component" value="Unassembled WGS sequence"/>
</dbReference>
<dbReference type="InterPro" id="IPR054579">
    <property type="entry name" value="GCE-like_dom"/>
</dbReference>
<evidence type="ECO:0000256" key="1">
    <source>
        <dbReference type="ARBA" id="ARBA00022487"/>
    </source>
</evidence>
<evidence type="ECO:0000256" key="2">
    <source>
        <dbReference type="ARBA" id="ARBA00022729"/>
    </source>
</evidence>
<evidence type="ECO:0000313" key="6">
    <source>
        <dbReference type="EMBL" id="SDM18811.1"/>
    </source>
</evidence>
<name>A0A1G9R6Q6_9FLAO</name>
<reference evidence="6 7" key="1">
    <citation type="submission" date="2016-10" db="EMBL/GenBank/DDBJ databases">
        <authorList>
            <person name="de Groot N.N."/>
        </authorList>
    </citation>
    <scope>NUCLEOTIDE SEQUENCE [LARGE SCALE GENOMIC DNA]</scope>
    <source>
        <strain evidence="6 7">DSM 19886</strain>
    </source>
</reference>
<protein>
    <recommendedName>
        <fullName evidence="5">4-O-methyl-glucuronoyl methylesterase-like domain-containing protein</fullName>
    </recommendedName>
</protein>
<feature type="signal peptide" evidence="4">
    <location>
        <begin position="1"/>
        <end position="19"/>
    </location>
</feature>
<dbReference type="EMBL" id="FNGV01000006">
    <property type="protein sequence ID" value="SDM18811.1"/>
    <property type="molecule type" value="Genomic_DNA"/>
</dbReference>
<keyword evidence="2 4" id="KW-0732">Signal</keyword>
<dbReference type="InterPro" id="IPR029058">
    <property type="entry name" value="AB_hydrolase_fold"/>
</dbReference>